<accession>A0ABQ2MRI1</accession>
<proteinExistence type="predicted"/>
<dbReference type="SUPFAM" id="SSF55781">
    <property type="entry name" value="GAF domain-like"/>
    <property type="match status" value="1"/>
</dbReference>
<dbReference type="InterPro" id="IPR029016">
    <property type="entry name" value="GAF-like_dom_sf"/>
</dbReference>
<evidence type="ECO:0000256" key="1">
    <source>
        <dbReference type="ARBA" id="ARBA00022801"/>
    </source>
</evidence>
<sequence>MSRAQDRLLSRLLLDSHVMPLERVAARVAEHSEEAGFHGVRVYLTDVQERVLRLLLGPGLRPGHDGEDSELPVEGTVAGRAFQYGEIVRVAETGQEDVLWWVPLLDGTERLGVLRARTPSDDGGTRSALRSLAGAVALLIVSKRHYSDAHARLVRSASMNVPAEMQWTLMPPRTYADDRVVVSAVMEPAYEVSGDAFDYATSGQVVHLAIYDAMGHDTAAGLTANLAMAAARSGRRQGRGLEQVAAGVDRVLASQFGGDRFATAVMADLNTRTGRLTWVNHGHYPPVVIRAGRWVTQLECAPGPPLGTAFDYPAELCRETLQPGDRLVFYTDGITEARRPTGQEFGLANFLDFLIRQHADGLSVPETLRRLVRTILEYHDEHIDDDATVLLAEWNGPGAFRPEEVEARAGLPPSKGSRHAR</sequence>
<feature type="domain" description="PPM-type phosphatase" evidence="2">
    <location>
        <begin position="177"/>
        <end position="394"/>
    </location>
</feature>
<dbReference type="Pfam" id="PF07228">
    <property type="entry name" value="SpoIIE"/>
    <property type="match status" value="1"/>
</dbReference>
<dbReference type="SMART" id="SM00331">
    <property type="entry name" value="PP2C_SIG"/>
    <property type="match status" value="1"/>
</dbReference>
<evidence type="ECO:0000313" key="3">
    <source>
        <dbReference type="EMBL" id="GGO57251.1"/>
    </source>
</evidence>
<reference evidence="4" key="1">
    <citation type="journal article" date="2019" name="Int. J. Syst. Evol. Microbiol.">
        <title>The Global Catalogue of Microorganisms (GCM) 10K type strain sequencing project: providing services to taxonomists for standard genome sequencing and annotation.</title>
        <authorList>
            <consortium name="The Broad Institute Genomics Platform"/>
            <consortium name="The Broad Institute Genome Sequencing Center for Infectious Disease"/>
            <person name="Wu L."/>
            <person name="Ma J."/>
        </authorList>
    </citation>
    <scope>NUCLEOTIDE SEQUENCE [LARGE SCALE GENOMIC DNA]</scope>
    <source>
        <strain evidence="4">CGMCC 4.7178</strain>
    </source>
</reference>
<dbReference type="EMBL" id="BMMP01000023">
    <property type="protein sequence ID" value="GGO57251.1"/>
    <property type="molecule type" value="Genomic_DNA"/>
</dbReference>
<name>A0ABQ2MRI1_9ACTN</name>
<evidence type="ECO:0000259" key="2">
    <source>
        <dbReference type="SMART" id="SM00331"/>
    </source>
</evidence>
<dbReference type="SUPFAM" id="SSF81606">
    <property type="entry name" value="PP2C-like"/>
    <property type="match status" value="1"/>
</dbReference>
<keyword evidence="1" id="KW-0378">Hydrolase</keyword>
<dbReference type="PANTHER" id="PTHR43156">
    <property type="entry name" value="STAGE II SPORULATION PROTEIN E-RELATED"/>
    <property type="match status" value="1"/>
</dbReference>
<dbReference type="RefSeq" id="WP_189039687.1">
    <property type="nucleotide sequence ID" value="NZ_BMMP01000023.1"/>
</dbReference>
<keyword evidence="4" id="KW-1185">Reference proteome</keyword>
<organism evidence="3 4">
    <name type="scientific">Streptomyces daqingensis</name>
    <dbReference type="NCBI Taxonomy" id="1472640"/>
    <lineage>
        <taxon>Bacteria</taxon>
        <taxon>Bacillati</taxon>
        <taxon>Actinomycetota</taxon>
        <taxon>Actinomycetes</taxon>
        <taxon>Kitasatosporales</taxon>
        <taxon>Streptomycetaceae</taxon>
        <taxon>Streptomyces</taxon>
    </lineage>
</organism>
<comment type="caution">
    <text evidence="3">The sequence shown here is derived from an EMBL/GenBank/DDBJ whole genome shotgun (WGS) entry which is preliminary data.</text>
</comment>
<evidence type="ECO:0000313" key="4">
    <source>
        <dbReference type="Proteomes" id="UP000631535"/>
    </source>
</evidence>
<dbReference type="Gene3D" id="3.60.40.10">
    <property type="entry name" value="PPM-type phosphatase domain"/>
    <property type="match status" value="1"/>
</dbReference>
<dbReference type="Proteomes" id="UP000631535">
    <property type="component" value="Unassembled WGS sequence"/>
</dbReference>
<dbReference type="Gene3D" id="3.30.450.40">
    <property type="match status" value="1"/>
</dbReference>
<dbReference type="InterPro" id="IPR052016">
    <property type="entry name" value="Bact_Sigma-Reg"/>
</dbReference>
<dbReference type="PANTHER" id="PTHR43156:SF2">
    <property type="entry name" value="STAGE II SPORULATION PROTEIN E"/>
    <property type="match status" value="1"/>
</dbReference>
<dbReference type="InterPro" id="IPR001932">
    <property type="entry name" value="PPM-type_phosphatase-like_dom"/>
</dbReference>
<protein>
    <recommendedName>
        <fullName evidence="2">PPM-type phosphatase domain-containing protein</fullName>
    </recommendedName>
</protein>
<dbReference type="InterPro" id="IPR036457">
    <property type="entry name" value="PPM-type-like_dom_sf"/>
</dbReference>
<gene>
    <name evidence="3" type="ORF">GCM10012287_52700</name>
</gene>